<dbReference type="Pfam" id="PF09598">
    <property type="entry name" value="Stm1_N"/>
    <property type="match status" value="1"/>
</dbReference>
<dbReference type="Pfam" id="PF14244">
    <property type="entry name" value="Retrotran_gag_3"/>
    <property type="match status" value="1"/>
</dbReference>
<dbReference type="GO" id="GO:0005634">
    <property type="term" value="C:nucleus"/>
    <property type="evidence" value="ECO:0007669"/>
    <property type="project" value="TreeGrafter"/>
</dbReference>
<proteinExistence type="predicted"/>
<sequence length="617" mass="67109">MDRPTILSMFTSSPLGQPTVALVAPSLSCNNYGTWIRAITIALRAKNKLGLVDGTLKKPTDPKELSQWERCNDLVGSWILNSVSTEIRSSISYADTARDICEKAVAERLQQDRGMKFLQGLHDRYAALRNLAQLASPSNVVPLPLSDNPSFDFPNDVHDAHPSPVVPSLVDDIIVAHYNSSSIAPTTPTDPTPSSMEPDSTLSHAGTSPPLERPSCTQRAPPYSIDYHCSIATHDREPSPSNSTLTEMATANPFDLLGDDDNDDPSQLIALQQQKIASKKSVSFSPEPAKFPSKPIPLSQPVKEARNEAANAPRGGGRGGAGRGRGGRGNGPSRDFISNRNLNGSTGGYGGRTEDGESNKPSERGRGSHGAPRQSYRGGRHSDYGEGDGGGDFERPSRRQFDRHSGTGRGHDIKREGAGRANWGNTTDEVLTQEPEEPANTEDKDLIPEKQTEKDDALALDVNKEGKEGVVNEVEEKEPEVKEMTLDEYQIVLEEKRKALLAMKTEERKVDLDKEFESMQQLSLKKGYDDVFIKLGSDKDVGQQRKENAERVKKSVRITEFLKPAEGERYYGAGGRGRGRGRGDHRQFRGGFGGGNTSSPAAPSIEDPGQFPTLGGK</sequence>
<accession>A0A834ZHX1</accession>
<dbReference type="InterPro" id="IPR039764">
    <property type="entry name" value="HABP4/SERBP1-like"/>
</dbReference>
<dbReference type="InterPro" id="IPR029472">
    <property type="entry name" value="Copia-like_N"/>
</dbReference>
<evidence type="ECO:0000313" key="5">
    <source>
        <dbReference type="EMBL" id="KAF8406917.1"/>
    </source>
</evidence>
<reference evidence="5 6" key="1">
    <citation type="submission" date="2020-04" db="EMBL/GenBank/DDBJ databases">
        <title>Plant Genome Project.</title>
        <authorList>
            <person name="Zhang R.-G."/>
        </authorList>
    </citation>
    <scope>NUCLEOTIDE SEQUENCE [LARGE SCALE GENOMIC DNA]</scope>
    <source>
        <strain evidence="5">YNK0</strain>
        <tissue evidence="5">Leaf</tissue>
    </source>
</reference>
<dbReference type="EMBL" id="JABCRI010000004">
    <property type="protein sequence ID" value="KAF8406917.1"/>
    <property type="molecule type" value="Genomic_DNA"/>
</dbReference>
<dbReference type="OrthoDB" id="784393at2759"/>
<dbReference type="SMART" id="SM01233">
    <property type="entry name" value="HABP4_PAI-RBP1"/>
    <property type="match status" value="1"/>
</dbReference>
<comment type="subcellular location">
    <subcellularLocation>
        <location evidence="1">Cytoplasm</location>
    </subcellularLocation>
</comment>
<feature type="compositionally biased region" description="Basic and acidic residues" evidence="3">
    <location>
        <begin position="392"/>
        <end position="418"/>
    </location>
</feature>
<dbReference type="InterPro" id="IPR019084">
    <property type="entry name" value="STM1-like_N"/>
</dbReference>
<evidence type="ECO:0000259" key="4">
    <source>
        <dbReference type="SMART" id="SM01233"/>
    </source>
</evidence>
<dbReference type="PANTHER" id="PTHR12299:SF17">
    <property type="entry name" value="AT19571P-RELATED"/>
    <property type="match status" value="1"/>
</dbReference>
<feature type="domain" description="Hyaluronan/mRNA-binding protein" evidence="4">
    <location>
        <begin position="397"/>
        <end position="511"/>
    </location>
</feature>
<evidence type="ECO:0000256" key="3">
    <source>
        <dbReference type="SAM" id="MobiDB-lite"/>
    </source>
</evidence>
<feature type="compositionally biased region" description="Basic and acidic residues" evidence="3">
    <location>
        <begin position="441"/>
        <end position="456"/>
    </location>
</feature>
<dbReference type="Proteomes" id="UP000655225">
    <property type="component" value="Unassembled WGS sequence"/>
</dbReference>
<feature type="compositionally biased region" description="Gly residues" evidence="3">
    <location>
        <begin position="314"/>
        <end position="330"/>
    </location>
</feature>
<evidence type="ECO:0000256" key="2">
    <source>
        <dbReference type="ARBA" id="ARBA00022490"/>
    </source>
</evidence>
<feature type="region of interest" description="Disordered" evidence="3">
    <location>
        <begin position="276"/>
        <end position="456"/>
    </location>
</feature>
<evidence type="ECO:0000256" key="1">
    <source>
        <dbReference type="ARBA" id="ARBA00004496"/>
    </source>
</evidence>
<organism evidence="5 6">
    <name type="scientific">Tetracentron sinense</name>
    <name type="common">Spur-leaf</name>
    <dbReference type="NCBI Taxonomy" id="13715"/>
    <lineage>
        <taxon>Eukaryota</taxon>
        <taxon>Viridiplantae</taxon>
        <taxon>Streptophyta</taxon>
        <taxon>Embryophyta</taxon>
        <taxon>Tracheophyta</taxon>
        <taxon>Spermatophyta</taxon>
        <taxon>Magnoliopsida</taxon>
        <taxon>Trochodendrales</taxon>
        <taxon>Trochodendraceae</taxon>
        <taxon>Tetracentron</taxon>
    </lineage>
</organism>
<feature type="compositionally biased region" description="Basic and acidic residues" evidence="3">
    <location>
        <begin position="352"/>
        <end position="366"/>
    </location>
</feature>
<keyword evidence="2" id="KW-0963">Cytoplasm</keyword>
<name>A0A834ZHX1_TETSI</name>
<evidence type="ECO:0000313" key="6">
    <source>
        <dbReference type="Proteomes" id="UP000655225"/>
    </source>
</evidence>
<dbReference type="AlphaFoldDB" id="A0A834ZHX1"/>
<dbReference type="InterPro" id="IPR006861">
    <property type="entry name" value="HABP4_PAIRBP1-bd"/>
</dbReference>
<gene>
    <name evidence="5" type="ORF">HHK36_006038</name>
</gene>
<keyword evidence="6" id="KW-1185">Reference proteome</keyword>
<dbReference type="PANTHER" id="PTHR12299">
    <property type="entry name" value="HYALURONIC ACID-BINDING PROTEIN 4"/>
    <property type="match status" value="1"/>
</dbReference>
<feature type="region of interest" description="Disordered" evidence="3">
    <location>
        <begin position="569"/>
        <end position="617"/>
    </location>
</feature>
<dbReference type="Pfam" id="PF04774">
    <property type="entry name" value="HABP4_PAI-RBP1"/>
    <property type="match status" value="1"/>
</dbReference>
<protein>
    <recommendedName>
        <fullName evidence="4">Hyaluronan/mRNA-binding protein domain-containing protein</fullName>
    </recommendedName>
</protein>
<dbReference type="GO" id="GO:0003723">
    <property type="term" value="F:RNA binding"/>
    <property type="evidence" value="ECO:0007669"/>
    <property type="project" value="InterPro"/>
</dbReference>
<comment type="caution">
    <text evidence="5">The sequence shown here is derived from an EMBL/GenBank/DDBJ whole genome shotgun (WGS) entry which is preliminary data.</text>
</comment>
<dbReference type="GO" id="GO:0005737">
    <property type="term" value="C:cytoplasm"/>
    <property type="evidence" value="ECO:0007669"/>
    <property type="project" value="UniProtKB-SubCell"/>
</dbReference>
<feature type="compositionally biased region" description="Low complexity" evidence="3">
    <location>
        <begin position="181"/>
        <end position="201"/>
    </location>
</feature>
<feature type="region of interest" description="Disordered" evidence="3">
    <location>
        <begin position="181"/>
        <end position="220"/>
    </location>
</feature>
<dbReference type="Gene3D" id="6.10.140.1040">
    <property type="match status" value="1"/>
</dbReference>